<evidence type="ECO:0000256" key="4">
    <source>
        <dbReference type="ARBA" id="ARBA00023002"/>
    </source>
</evidence>
<sequence length="103" mass="11574">MSLSKYIAYADLGGVSWLSNRYGWTCDNYLIEFEVVMASGEIVNASTTPNPDLYWALRGGGSNFGVVTKLKFNTFRQDKMWYAKLHYDAPENITANAAFADWG</sequence>
<evidence type="ECO:0000256" key="3">
    <source>
        <dbReference type="ARBA" id="ARBA00022827"/>
    </source>
</evidence>
<name>A0AAI9YIT9_9PEZI</name>
<dbReference type="Proteomes" id="UP001240678">
    <property type="component" value="Unassembled WGS sequence"/>
</dbReference>
<evidence type="ECO:0000313" key="6">
    <source>
        <dbReference type="Proteomes" id="UP001240678"/>
    </source>
</evidence>
<keyword evidence="2" id="KW-0285">Flavoprotein</keyword>
<dbReference type="PANTHER" id="PTHR42973">
    <property type="entry name" value="BINDING OXIDOREDUCTASE, PUTATIVE (AFU_ORTHOLOGUE AFUA_1G17690)-RELATED"/>
    <property type="match status" value="1"/>
</dbReference>
<dbReference type="InterPro" id="IPR050416">
    <property type="entry name" value="FAD-linked_Oxidoreductase"/>
</dbReference>
<dbReference type="InterPro" id="IPR036318">
    <property type="entry name" value="FAD-bd_PCMH-like_sf"/>
</dbReference>
<dbReference type="SUPFAM" id="SSF56176">
    <property type="entry name" value="FAD-binding/transporter-associated domain-like"/>
    <property type="match status" value="1"/>
</dbReference>
<evidence type="ECO:0000313" key="5">
    <source>
        <dbReference type="EMBL" id="KAK1512436.1"/>
    </source>
</evidence>
<dbReference type="RefSeq" id="XP_060306650.1">
    <property type="nucleotide sequence ID" value="XM_060462819.1"/>
</dbReference>
<dbReference type="InterPro" id="IPR016169">
    <property type="entry name" value="FAD-bd_PCMH_sub2"/>
</dbReference>
<dbReference type="GO" id="GO:0016491">
    <property type="term" value="F:oxidoreductase activity"/>
    <property type="evidence" value="ECO:0007669"/>
    <property type="project" value="UniProtKB-KW"/>
</dbReference>
<dbReference type="GeneID" id="85346366"/>
<reference evidence="5 6" key="1">
    <citation type="submission" date="2016-10" db="EMBL/GenBank/DDBJ databases">
        <title>The genome sequence of Colletotrichum fioriniae PJ7.</title>
        <authorList>
            <person name="Baroncelli R."/>
        </authorList>
    </citation>
    <scope>NUCLEOTIDE SEQUENCE [LARGE SCALE GENOMIC DNA]</scope>
    <source>
        <strain evidence="5 6">IMI 309622</strain>
    </source>
</reference>
<comment type="similarity">
    <text evidence="1">Belongs to the oxygen-dependent FAD-linked oxidoreductase family.</text>
</comment>
<evidence type="ECO:0000256" key="1">
    <source>
        <dbReference type="ARBA" id="ARBA00005466"/>
    </source>
</evidence>
<comment type="caution">
    <text evidence="5">The sequence shown here is derived from an EMBL/GenBank/DDBJ whole genome shotgun (WGS) entry which is preliminary data.</text>
</comment>
<protein>
    <submittedName>
        <fullName evidence="5">FAD binding domain-containing protein</fullName>
    </submittedName>
</protein>
<dbReference type="PANTHER" id="PTHR42973:SF13">
    <property type="entry name" value="FAD-BINDING PCMH-TYPE DOMAIN-CONTAINING PROTEIN"/>
    <property type="match status" value="1"/>
</dbReference>
<dbReference type="EMBL" id="MOOE01000021">
    <property type="protein sequence ID" value="KAK1512436.1"/>
    <property type="molecule type" value="Genomic_DNA"/>
</dbReference>
<proteinExistence type="inferred from homology"/>
<dbReference type="Gene3D" id="3.40.462.20">
    <property type="match status" value="1"/>
</dbReference>
<keyword evidence="6" id="KW-1185">Reference proteome</keyword>
<keyword evidence="4" id="KW-0560">Oxidoreductase</keyword>
<dbReference type="GO" id="GO:0050660">
    <property type="term" value="F:flavin adenine dinucleotide binding"/>
    <property type="evidence" value="ECO:0007669"/>
    <property type="project" value="InterPro"/>
</dbReference>
<gene>
    <name evidence="5" type="ORF">CCOS01_14676</name>
</gene>
<accession>A0AAI9YIT9</accession>
<dbReference type="Gene3D" id="3.30.465.10">
    <property type="match status" value="1"/>
</dbReference>
<dbReference type="AlphaFoldDB" id="A0AAI9YIT9"/>
<evidence type="ECO:0000256" key="2">
    <source>
        <dbReference type="ARBA" id="ARBA00022630"/>
    </source>
</evidence>
<organism evidence="5 6">
    <name type="scientific">Colletotrichum costaricense</name>
    <dbReference type="NCBI Taxonomy" id="1209916"/>
    <lineage>
        <taxon>Eukaryota</taxon>
        <taxon>Fungi</taxon>
        <taxon>Dikarya</taxon>
        <taxon>Ascomycota</taxon>
        <taxon>Pezizomycotina</taxon>
        <taxon>Sordariomycetes</taxon>
        <taxon>Hypocreomycetidae</taxon>
        <taxon>Glomerellales</taxon>
        <taxon>Glomerellaceae</taxon>
        <taxon>Colletotrichum</taxon>
        <taxon>Colletotrichum acutatum species complex</taxon>
    </lineage>
</organism>
<keyword evidence="3" id="KW-0274">FAD</keyword>